<protein>
    <submittedName>
        <fullName evidence="2">Uncharacterized protein</fullName>
    </submittedName>
</protein>
<organism evidence="2 3">
    <name type="scientific">Anopheles dirus</name>
    <dbReference type="NCBI Taxonomy" id="7168"/>
    <lineage>
        <taxon>Eukaryota</taxon>
        <taxon>Metazoa</taxon>
        <taxon>Ecdysozoa</taxon>
        <taxon>Arthropoda</taxon>
        <taxon>Hexapoda</taxon>
        <taxon>Insecta</taxon>
        <taxon>Pterygota</taxon>
        <taxon>Neoptera</taxon>
        <taxon>Endopterygota</taxon>
        <taxon>Diptera</taxon>
        <taxon>Nematocera</taxon>
        <taxon>Culicoidea</taxon>
        <taxon>Culicidae</taxon>
        <taxon>Anophelinae</taxon>
        <taxon>Anopheles</taxon>
    </lineage>
</organism>
<reference evidence="2" key="2">
    <citation type="submission" date="2020-05" db="UniProtKB">
        <authorList>
            <consortium name="EnsemblMetazoa"/>
        </authorList>
    </citation>
    <scope>IDENTIFICATION</scope>
    <source>
        <strain evidence="2">WRAIR2</strain>
    </source>
</reference>
<name>A0A182NY47_9DIPT</name>
<keyword evidence="3" id="KW-1185">Reference proteome</keyword>
<dbReference type="Proteomes" id="UP000075884">
    <property type="component" value="Unassembled WGS sequence"/>
</dbReference>
<evidence type="ECO:0000313" key="3">
    <source>
        <dbReference type="Proteomes" id="UP000075884"/>
    </source>
</evidence>
<dbReference type="EnsemblMetazoa" id="ADIR014753-RA">
    <property type="protein sequence ID" value="ADIR014753-PA"/>
    <property type="gene ID" value="ADIR014753"/>
</dbReference>
<proteinExistence type="predicted"/>
<feature type="compositionally biased region" description="Basic and acidic residues" evidence="1">
    <location>
        <begin position="49"/>
        <end position="85"/>
    </location>
</feature>
<accession>A0A182NY47</accession>
<evidence type="ECO:0000313" key="2">
    <source>
        <dbReference type="EnsemblMetazoa" id="ADIR014753-PA"/>
    </source>
</evidence>
<dbReference type="VEuPathDB" id="VectorBase:ADIR014753"/>
<sequence length="85" mass="10121">MVTSFKLRNHHPKRRYHCHALLQLVLGSLVASDRSYRSRHRNVDSPSSLDKDGRTRRRASDRPLRNPRHSEQLPHRAFCRDIRLQ</sequence>
<feature type="region of interest" description="Disordered" evidence="1">
    <location>
        <begin position="35"/>
        <end position="85"/>
    </location>
</feature>
<dbReference type="AlphaFoldDB" id="A0A182NY47"/>
<reference evidence="3" key="1">
    <citation type="submission" date="2013-03" db="EMBL/GenBank/DDBJ databases">
        <title>The Genome Sequence of Anopheles dirus WRAIR2.</title>
        <authorList>
            <consortium name="The Broad Institute Genomics Platform"/>
            <person name="Neafsey D.E."/>
            <person name="Walton C."/>
            <person name="Walker B."/>
            <person name="Young S.K."/>
            <person name="Zeng Q."/>
            <person name="Gargeya S."/>
            <person name="Fitzgerald M."/>
            <person name="Haas B."/>
            <person name="Abouelleil A."/>
            <person name="Allen A.W."/>
            <person name="Alvarado L."/>
            <person name="Arachchi H.M."/>
            <person name="Berlin A.M."/>
            <person name="Chapman S.B."/>
            <person name="Gainer-Dewar J."/>
            <person name="Goldberg J."/>
            <person name="Griggs A."/>
            <person name="Gujja S."/>
            <person name="Hansen M."/>
            <person name="Howarth C."/>
            <person name="Imamovic A."/>
            <person name="Ireland A."/>
            <person name="Larimer J."/>
            <person name="McCowan C."/>
            <person name="Murphy C."/>
            <person name="Pearson M."/>
            <person name="Poon T.W."/>
            <person name="Priest M."/>
            <person name="Roberts A."/>
            <person name="Saif S."/>
            <person name="Shea T."/>
            <person name="Sisk P."/>
            <person name="Sykes S."/>
            <person name="Wortman J."/>
            <person name="Nusbaum C."/>
            <person name="Birren B."/>
        </authorList>
    </citation>
    <scope>NUCLEOTIDE SEQUENCE [LARGE SCALE GENOMIC DNA]</scope>
    <source>
        <strain evidence="3">WRAIR2</strain>
    </source>
</reference>
<evidence type="ECO:0000256" key="1">
    <source>
        <dbReference type="SAM" id="MobiDB-lite"/>
    </source>
</evidence>